<dbReference type="Proteomes" id="UP000220768">
    <property type="component" value="Unassembled WGS sequence"/>
</dbReference>
<comment type="caution">
    <text evidence="1">The sequence shown here is derived from an EMBL/GenBank/DDBJ whole genome shotgun (WGS) entry which is preliminary data.</text>
</comment>
<keyword evidence="2" id="KW-1185">Reference proteome</keyword>
<protein>
    <submittedName>
        <fullName evidence="1">Uncharacterized protein</fullName>
    </submittedName>
</protein>
<dbReference type="RefSeq" id="WP_097613361.1">
    <property type="nucleotide sequence ID" value="NZ_NWSV01000010.1"/>
</dbReference>
<evidence type="ECO:0000313" key="1">
    <source>
        <dbReference type="EMBL" id="PDT02978.1"/>
    </source>
</evidence>
<organism evidence="1 2">
    <name type="scientific">Rhizobium chutanense</name>
    <dbReference type="NCBI Taxonomy" id="2035448"/>
    <lineage>
        <taxon>Bacteria</taxon>
        <taxon>Pseudomonadati</taxon>
        <taxon>Pseudomonadota</taxon>
        <taxon>Alphaproteobacteria</taxon>
        <taxon>Hyphomicrobiales</taxon>
        <taxon>Rhizobiaceae</taxon>
        <taxon>Rhizobium/Agrobacterium group</taxon>
        <taxon>Rhizobium</taxon>
    </lineage>
</organism>
<accession>A0A2A6J9J8</accession>
<dbReference type="EMBL" id="NWSV01000010">
    <property type="protein sequence ID" value="PDT02978.1"/>
    <property type="molecule type" value="Genomic_DNA"/>
</dbReference>
<name>A0A2A6J9J8_9HYPH</name>
<gene>
    <name evidence="1" type="ORF">CO666_17460</name>
</gene>
<proteinExistence type="predicted"/>
<dbReference type="AlphaFoldDB" id="A0A2A6J9J8"/>
<reference evidence="1 2" key="1">
    <citation type="submission" date="2017-09" db="EMBL/GenBank/DDBJ databases">
        <title>Comparative genomics of rhizobia isolated from Phaseolus vulgaris in China.</title>
        <authorList>
            <person name="Tong W."/>
        </authorList>
    </citation>
    <scope>NUCLEOTIDE SEQUENCE [LARGE SCALE GENOMIC DNA]</scope>
    <source>
        <strain evidence="1 2">C5</strain>
    </source>
</reference>
<sequence length="69" mass="7394">MAFTFDLTAYNIIRLFKLTGSIVGMCVEEPKTLMTGQIAVIGADPPAIRLKIKSTAGLRHDAKPFSAVG</sequence>
<evidence type="ECO:0000313" key="2">
    <source>
        <dbReference type="Proteomes" id="UP000220768"/>
    </source>
</evidence>